<dbReference type="EMBL" id="PYHR01000002">
    <property type="protein sequence ID" value="PWD50700.1"/>
    <property type="molecule type" value="Genomic_DNA"/>
</dbReference>
<keyword evidence="3" id="KW-1185">Reference proteome</keyword>
<evidence type="ECO:0000313" key="3">
    <source>
        <dbReference type="Proteomes" id="UP000245166"/>
    </source>
</evidence>
<evidence type="ECO:0000256" key="1">
    <source>
        <dbReference type="SAM" id="MobiDB-lite"/>
    </source>
</evidence>
<protein>
    <submittedName>
        <fullName evidence="2">Uncharacterized protein</fullName>
    </submittedName>
</protein>
<dbReference type="RefSeq" id="WP_109229081.1">
    <property type="nucleotide sequence ID" value="NZ_PYHR01000002.1"/>
</dbReference>
<accession>A0A2U1ZUS2</accession>
<gene>
    <name evidence="2" type="ORF">C8046_08580</name>
</gene>
<comment type="caution">
    <text evidence="2">The sequence shown here is derived from an EMBL/GenBank/DDBJ whole genome shotgun (WGS) entry which is preliminary data.</text>
</comment>
<dbReference type="AlphaFoldDB" id="A0A2U1ZUS2"/>
<proteinExistence type="predicted"/>
<reference evidence="2 3" key="1">
    <citation type="submission" date="2018-03" db="EMBL/GenBank/DDBJ databases">
        <title>Genome assembly of novel Miniimonas species PCH200.</title>
        <authorList>
            <person name="Thakur V."/>
            <person name="Kumar V."/>
            <person name="Singh D."/>
        </authorList>
    </citation>
    <scope>NUCLEOTIDE SEQUENCE [LARGE SCALE GENOMIC DNA]</scope>
    <source>
        <strain evidence="2 3">PCH200</strain>
    </source>
</reference>
<evidence type="ECO:0000313" key="2">
    <source>
        <dbReference type="EMBL" id="PWD50700.1"/>
    </source>
</evidence>
<dbReference type="Proteomes" id="UP000245166">
    <property type="component" value="Unassembled WGS sequence"/>
</dbReference>
<sequence>MASGVFLQTEGVLSSSYDVGTVAERFVASVTVARDGVVVSTWAEGQESGPPISVAAGGTLVVPVSHDLVESCAAPVATLGPETTPTDARPGDAAASAGTGALPPGEYTAVIGVHVLRGTSQASSVVATSDVLPFTITE</sequence>
<dbReference type="OrthoDB" id="9918907at2"/>
<feature type="region of interest" description="Disordered" evidence="1">
    <location>
        <begin position="78"/>
        <end position="102"/>
    </location>
</feature>
<organism evidence="2 3">
    <name type="scientific">Serinibacter arcticus</name>
    <dbReference type="NCBI Taxonomy" id="1655435"/>
    <lineage>
        <taxon>Bacteria</taxon>
        <taxon>Bacillati</taxon>
        <taxon>Actinomycetota</taxon>
        <taxon>Actinomycetes</taxon>
        <taxon>Micrococcales</taxon>
        <taxon>Beutenbergiaceae</taxon>
        <taxon>Serinibacter</taxon>
    </lineage>
</organism>
<name>A0A2U1ZUS2_9MICO</name>